<proteinExistence type="inferred from homology"/>
<reference evidence="10 11" key="1">
    <citation type="journal article" date="2018" name="Int. J. Syst. Evol. Microbiol.">
        <title>Bifidobacterium callitrichidarum sp. nov. from the faeces of the emperor tamarin (Saguinus imperator).</title>
        <authorList>
            <person name="Modesto M."/>
            <person name="Michelini S."/>
            <person name="Sansosti M.C."/>
            <person name="De Filippo C."/>
            <person name="Cavalieri D."/>
            <person name="Qvirist L."/>
            <person name="Andlid T."/>
            <person name="Spiezio C."/>
            <person name="Sandri C."/>
            <person name="Pascarelli S."/>
            <person name="Sgorbati B."/>
            <person name="Mattarelli P."/>
        </authorList>
    </citation>
    <scope>NUCLEOTIDE SEQUENCE [LARGE SCALE GENOMIC DNA]</scope>
    <source>
        <strain evidence="10 11">TRI 5</strain>
    </source>
</reference>
<evidence type="ECO:0000259" key="9">
    <source>
        <dbReference type="Pfam" id="PF02838"/>
    </source>
</evidence>
<dbReference type="EMBL" id="QFFM01000009">
    <property type="protein sequence ID" value="PWG66095.1"/>
    <property type="molecule type" value="Genomic_DNA"/>
</dbReference>
<accession>A0A2U2NAB0</accession>
<dbReference type="PRINTS" id="PR00738">
    <property type="entry name" value="GLHYDRLASE20"/>
</dbReference>
<comment type="similarity">
    <text evidence="2">Belongs to the glycosyl hydrolase 20 family.</text>
</comment>
<dbReference type="SUPFAM" id="SSF55545">
    <property type="entry name" value="beta-N-acetylhexosaminidase-like domain"/>
    <property type="match status" value="1"/>
</dbReference>
<evidence type="ECO:0000313" key="10">
    <source>
        <dbReference type="EMBL" id="PWG66095.1"/>
    </source>
</evidence>
<evidence type="ECO:0000259" key="8">
    <source>
        <dbReference type="Pfam" id="PF00728"/>
    </source>
</evidence>
<dbReference type="GO" id="GO:0030203">
    <property type="term" value="P:glycosaminoglycan metabolic process"/>
    <property type="evidence" value="ECO:0007669"/>
    <property type="project" value="TreeGrafter"/>
</dbReference>
<evidence type="ECO:0000256" key="4">
    <source>
        <dbReference type="ARBA" id="ARBA00022801"/>
    </source>
</evidence>
<dbReference type="Gene3D" id="3.20.20.80">
    <property type="entry name" value="Glycosidases"/>
    <property type="match status" value="1"/>
</dbReference>
<keyword evidence="5" id="KW-0326">Glycosidase</keyword>
<dbReference type="PANTHER" id="PTHR22600">
    <property type="entry name" value="BETA-HEXOSAMINIDASE"/>
    <property type="match status" value="1"/>
</dbReference>
<dbReference type="InterPro" id="IPR015882">
    <property type="entry name" value="HEX_bac_N"/>
</dbReference>
<dbReference type="Pfam" id="PF02838">
    <property type="entry name" value="Glyco_hydro_20b"/>
    <property type="match status" value="1"/>
</dbReference>
<dbReference type="InterPro" id="IPR015883">
    <property type="entry name" value="Glyco_hydro_20_cat"/>
</dbReference>
<keyword evidence="4" id="KW-0378">Hydrolase</keyword>
<evidence type="ECO:0000256" key="6">
    <source>
        <dbReference type="PIRSR" id="PIRSR625705-1"/>
    </source>
</evidence>
<keyword evidence="11" id="KW-1185">Reference proteome</keyword>
<feature type="domain" description="Glycoside hydrolase family 20 catalytic" evidence="8">
    <location>
        <begin position="160"/>
        <end position="405"/>
    </location>
</feature>
<dbReference type="InterPro" id="IPR017853">
    <property type="entry name" value="GH"/>
</dbReference>
<dbReference type="InterPro" id="IPR025705">
    <property type="entry name" value="Beta_hexosaminidase_sua/sub"/>
</dbReference>
<dbReference type="SUPFAM" id="SSF51445">
    <property type="entry name" value="(Trans)glycosidases"/>
    <property type="match status" value="1"/>
</dbReference>
<evidence type="ECO:0000256" key="3">
    <source>
        <dbReference type="ARBA" id="ARBA00012663"/>
    </source>
</evidence>
<feature type="domain" description="Beta-hexosaminidase bacterial type N-terminal" evidence="9">
    <location>
        <begin position="120"/>
        <end position="156"/>
    </location>
</feature>
<sequence length="696" mass="77670">MGKEPNVNATKRLDFIPYPSSVRYLDGEVRLGPQTGIANQFPTDWALDVPIRQLADELRCDCGSSSAQSSDVVVLTADRRLADDEYTIDIHHIDGMDGDGEPEARDNGVGSGPAAPVSASIAIAAGGEAGLRYGIQTFRQIIRQSPHTLPCLHVQDKPTFATRAYSLDVTRGRVPTLRFLQWFADQLAFYKYNQFQLYVEHAFAFKGLSESWRGTDPLTAEDITQLDRYCAARGIELVPSLATFGHMYMNLRTRSYRALGEFPEEADRPFSFVERQEHHTLNAADPRALRFAQGLIDQYIPLFRSRCFNIGGDETFDLGRGQSAKDAPGMSRSELYAGFVTGLCRTLSEHGRMPMLWADIALESPETMALLPRDIIMLNWMYEPDIDESKVRALAEQGRRQFVCPAVRTWNRLFPDFAGAWANITHMAEAGRKYGAEGMLVTDWGDYGNVNDPRLSLPGLCYGAQQSWNPGELGTGENRGGDTDGTMEAVGASGFEAMNARISRLVYDDPSGRVMGELALLAGSTTSFTWDLAVQVLELDAGDGSLNTQVAARVERMYDRGVLAFDRVQGCADARRRLLIANRDMILKRDACNRRLDEGERAIRAALNGDRTSVLIQVMVEGQRLLNDLGVELLTMAERSADTASWTERRYQLAAQLELWFERYRRSWLEIGRPAELDRIAHVIWSHADILRAGEL</sequence>
<evidence type="ECO:0000256" key="5">
    <source>
        <dbReference type="ARBA" id="ARBA00023295"/>
    </source>
</evidence>
<dbReference type="GO" id="GO:0016020">
    <property type="term" value="C:membrane"/>
    <property type="evidence" value="ECO:0007669"/>
    <property type="project" value="TreeGrafter"/>
</dbReference>
<dbReference type="Proteomes" id="UP000245876">
    <property type="component" value="Unassembled WGS sequence"/>
</dbReference>
<dbReference type="OrthoDB" id="9763537at2"/>
<evidence type="ECO:0000256" key="2">
    <source>
        <dbReference type="ARBA" id="ARBA00006285"/>
    </source>
</evidence>
<gene>
    <name evidence="10" type="ORF">DF196_05460</name>
</gene>
<comment type="caution">
    <text evidence="10">The sequence shown here is derived from an EMBL/GenBank/DDBJ whole genome shotgun (WGS) entry which is preliminary data.</text>
</comment>
<organism evidence="10 11">
    <name type="scientific">Bifidobacterium callitrichidarum</name>
    <dbReference type="NCBI Taxonomy" id="2052941"/>
    <lineage>
        <taxon>Bacteria</taxon>
        <taxon>Bacillati</taxon>
        <taxon>Actinomycetota</taxon>
        <taxon>Actinomycetes</taxon>
        <taxon>Bifidobacteriales</taxon>
        <taxon>Bifidobacteriaceae</taxon>
        <taxon>Bifidobacterium</taxon>
    </lineage>
</organism>
<evidence type="ECO:0000256" key="1">
    <source>
        <dbReference type="ARBA" id="ARBA00001231"/>
    </source>
</evidence>
<dbReference type="Pfam" id="PF00728">
    <property type="entry name" value="Glyco_hydro_20"/>
    <property type="match status" value="1"/>
</dbReference>
<dbReference type="GO" id="GO:0004563">
    <property type="term" value="F:beta-N-acetylhexosaminidase activity"/>
    <property type="evidence" value="ECO:0007669"/>
    <property type="project" value="UniProtKB-EC"/>
</dbReference>
<dbReference type="CDD" id="cd06565">
    <property type="entry name" value="GH20_GcnA-like"/>
    <property type="match status" value="1"/>
</dbReference>
<comment type="catalytic activity">
    <reaction evidence="1">
        <text>Hydrolysis of terminal non-reducing N-acetyl-D-hexosamine residues in N-acetyl-beta-D-hexosaminides.</text>
        <dbReference type="EC" id="3.2.1.52"/>
    </reaction>
</comment>
<dbReference type="PANTHER" id="PTHR22600:SF57">
    <property type="entry name" value="BETA-N-ACETYLHEXOSAMINIDASE"/>
    <property type="match status" value="1"/>
</dbReference>
<protein>
    <recommendedName>
        <fullName evidence="3">beta-N-acetylhexosaminidase</fullName>
        <ecNumber evidence="3">3.2.1.52</ecNumber>
    </recommendedName>
</protein>
<evidence type="ECO:0000256" key="7">
    <source>
        <dbReference type="SAM" id="MobiDB-lite"/>
    </source>
</evidence>
<evidence type="ECO:0000313" key="11">
    <source>
        <dbReference type="Proteomes" id="UP000245876"/>
    </source>
</evidence>
<dbReference type="GO" id="GO:0005975">
    <property type="term" value="P:carbohydrate metabolic process"/>
    <property type="evidence" value="ECO:0007669"/>
    <property type="project" value="InterPro"/>
</dbReference>
<dbReference type="EC" id="3.2.1.52" evidence="3"/>
<dbReference type="AlphaFoldDB" id="A0A2U2NAB0"/>
<feature type="active site" description="Proton donor" evidence="6">
    <location>
        <position position="314"/>
    </location>
</feature>
<feature type="region of interest" description="Disordered" evidence="7">
    <location>
        <begin position="93"/>
        <end position="113"/>
    </location>
</feature>
<dbReference type="Gene3D" id="3.30.379.10">
    <property type="entry name" value="Chitobiase/beta-hexosaminidase domain 2-like"/>
    <property type="match status" value="1"/>
</dbReference>
<dbReference type="InterPro" id="IPR029018">
    <property type="entry name" value="Hex-like_dom2"/>
</dbReference>
<name>A0A2U2NAB0_9BIFI</name>